<dbReference type="OrthoDB" id="2307294at2759"/>
<evidence type="ECO:0000313" key="1">
    <source>
        <dbReference type="EMBL" id="OBZ82955.1"/>
    </source>
</evidence>
<dbReference type="Proteomes" id="UP000093000">
    <property type="component" value="Unassembled WGS sequence"/>
</dbReference>
<gene>
    <name evidence="1" type="ORF">A0J61_08997</name>
</gene>
<sequence length="146" mass="17103">MMDFHTATSTTTNSSSEHHLYSSSCTYCQHDDELINPFHHDKQQEEEVYRYNYLLNLMTAPDMSAYLTVVHDDDNVYALPIHLQRLISEAREEIVLNSHDKQAQIRLERLRQHLWQRSGGDMSILMVILNEIISDEGELEDLLRLD</sequence>
<comment type="caution">
    <text evidence="1">The sequence shown here is derived from an EMBL/GenBank/DDBJ whole genome shotgun (WGS) entry which is preliminary data.</text>
</comment>
<dbReference type="EMBL" id="LUGH01000752">
    <property type="protein sequence ID" value="OBZ82955.1"/>
    <property type="molecule type" value="Genomic_DNA"/>
</dbReference>
<reference evidence="1 2" key="1">
    <citation type="submission" date="2016-03" db="EMBL/GenBank/DDBJ databases">
        <title>Choanephora cucurbitarum.</title>
        <authorList>
            <person name="Min B."/>
            <person name="Park H."/>
            <person name="Park J.-H."/>
            <person name="Shin H.-D."/>
            <person name="Choi I.-G."/>
        </authorList>
    </citation>
    <scope>NUCLEOTIDE SEQUENCE [LARGE SCALE GENOMIC DNA]</scope>
    <source>
        <strain evidence="1 2">KUS-F28377</strain>
    </source>
</reference>
<dbReference type="InParanoid" id="A0A1C7N1E0"/>
<name>A0A1C7N1E0_9FUNG</name>
<protein>
    <submittedName>
        <fullName evidence="1">Uncharacterized protein</fullName>
    </submittedName>
</protein>
<proteinExistence type="predicted"/>
<evidence type="ECO:0000313" key="2">
    <source>
        <dbReference type="Proteomes" id="UP000093000"/>
    </source>
</evidence>
<dbReference type="AlphaFoldDB" id="A0A1C7N1E0"/>
<organism evidence="1 2">
    <name type="scientific">Choanephora cucurbitarum</name>
    <dbReference type="NCBI Taxonomy" id="101091"/>
    <lineage>
        <taxon>Eukaryota</taxon>
        <taxon>Fungi</taxon>
        <taxon>Fungi incertae sedis</taxon>
        <taxon>Mucoromycota</taxon>
        <taxon>Mucoromycotina</taxon>
        <taxon>Mucoromycetes</taxon>
        <taxon>Mucorales</taxon>
        <taxon>Mucorineae</taxon>
        <taxon>Choanephoraceae</taxon>
        <taxon>Choanephoroideae</taxon>
        <taxon>Choanephora</taxon>
    </lineage>
</organism>
<keyword evidence="2" id="KW-1185">Reference proteome</keyword>
<accession>A0A1C7N1E0</accession>